<dbReference type="InterPro" id="IPR036388">
    <property type="entry name" value="WH-like_DNA-bd_sf"/>
</dbReference>
<evidence type="ECO:0000313" key="3">
    <source>
        <dbReference type="Proteomes" id="UP001500443"/>
    </source>
</evidence>
<dbReference type="RefSeq" id="WP_425582295.1">
    <property type="nucleotide sequence ID" value="NZ_BAAAPF010000021.1"/>
</dbReference>
<dbReference type="PANTHER" id="PTHR33164">
    <property type="entry name" value="TRANSCRIPTIONAL REGULATOR, MARR FAMILY"/>
    <property type="match status" value="1"/>
</dbReference>
<evidence type="ECO:0000259" key="1">
    <source>
        <dbReference type="SMART" id="SM00347"/>
    </source>
</evidence>
<evidence type="ECO:0000313" key="2">
    <source>
        <dbReference type="EMBL" id="GAA2113945.1"/>
    </source>
</evidence>
<reference evidence="3" key="1">
    <citation type="journal article" date="2019" name="Int. J. Syst. Evol. Microbiol.">
        <title>The Global Catalogue of Microorganisms (GCM) 10K type strain sequencing project: providing services to taxonomists for standard genome sequencing and annotation.</title>
        <authorList>
            <consortium name="The Broad Institute Genomics Platform"/>
            <consortium name="The Broad Institute Genome Sequencing Center for Infectious Disease"/>
            <person name="Wu L."/>
            <person name="Ma J."/>
        </authorList>
    </citation>
    <scope>NUCLEOTIDE SEQUENCE [LARGE SCALE GENOMIC DNA]</scope>
    <source>
        <strain evidence="3">JCM 15481</strain>
    </source>
</reference>
<dbReference type="SUPFAM" id="SSF46785">
    <property type="entry name" value="Winged helix' DNA-binding domain"/>
    <property type="match status" value="1"/>
</dbReference>
<dbReference type="EMBL" id="BAAAPF010000021">
    <property type="protein sequence ID" value="GAA2113945.1"/>
    <property type="molecule type" value="Genomic_DNA"/>
</dbReference>
<gene>
    <name evidence="2" type="ORF">GCM10009802_12960</name>
</gene>
<accession>A0ABP5JDQ0</accession>
<organism evidence="2 3">
    <name type="scientific">Streptomyces synnematoformans</name>
    <dbReference type="NCBI Taxonomy" id="415721"/>
    <lineage>
        <taxon>Bacteria</taxon>
        <taxon>Bacillati</taxon>
        <taxon>Actinomycetota</taxon>
        <taxon>Actinomycetes</taxon>
        <taxon>Kitasatosporales</taxon>
        <taxon>Streptomycetaceae</taxon>
        <taxon>Streptomyces</taxon>
    </lineage>
</organism>
<dbReference type="PANTHER" id="PTHR33164:SF99">
    <property type="entry name" value="MARR FAMILY REGULATORY PROTEIN"/>
    <property type="match status" value="1"/>
</dbReference>
<dbReference type="InterPro" id="IPR039422">
    <property type="entry name" value="MarR/SlyA-like"/>
</dbReference>
<dbReference type="Gene3D" id="1.10.10.10">
    <property type="entry name" value="Winged helix-like DNA-binding domain superfamily/Winged helix DNA-binding domain"/>
    <property type="match status" value="1"/>
</dbReference>
<sequence>MAPQVLTERELRAWRTSFRMLELLRTRLEQQLQASSGLSNADYTVLALLSEAPDRRLRVFELGRAAGWEKSRLHHQLTRMGTRGLVVRERCGSRGMYAVITEKGRAALREAAPGHAREVRRLFVDRLTPEELDRFAGLAGTILDGLLQADEPAAPGRLPEP</sequence>
<comment type="caution">
    <text evidence="2">The sequence shown here is derived from an EMBL/GenBank/DDBJ whole genome shotgun (WGS) entry which is preliminary data.</text>
</comment>
<name>A0ABP5JDQ0_9ACTN</name>
<dbReference type="InterPro" id="IPR036390">
    <property type="entry name" value="WH_DNA-bd_sf"/>
</dbReference>
<feature type="domain" description="HTH marR-type" evidence="1">
    <location>
        <begin position="31"/>
        <end position="132"/>
    </location>
</feature>
<protein>
    <submittedName>
        <fullName evidence="2">MarR family transcriptional regulator</fullName>
    </submittedName>
</protein>
<keyword evidence="3" id="KW-1185">Reference proteome</keyword>
<dbReference type="InterPro" id="IPR000835">
    <property type="entry name" value="HTH_MarR-typ"/>
</dbReference>
<dbReference type="Proteomes" id="UP001500443">
    <property type="component" value="Unassembled WGS sequence"/>
</dbReference>
<proteinExistence type="predicted"/>
<dbReference type="SMART" id="SM00347">
    <property type="entry name" value="HTH_MARR"/>
    <property type="match status" value="1"/>
</dbReference>